<protein>
    <recommendedName>
        <fullName evidence="1">Ricin B lectin domain-containing protein</fullName>
    </recommendedName>
</protein>
<keyword evidence="3" id="KW-1185">Reference proteome</keyword>
<proteinExistence type="predicted"/>
<dbReference type="AlphaFoldDB" id="A0A8S1DBK3"/>
<gene>
    <name evidence="2" type="ORF">CLODIP_2_CD00175</name>
</gene>
<evidence type="ECO:0000313" key="3">
    <source>
        <dbReference type="Proteomes" id="UP000494165"/>
    </source>
</evidence>
<organism evidence="2 3">
    <name type="scientific">Cloeon dipterum</name>
    <dbReference type="NCBI Taxonomy" id="197152"/>
    <lineage>
        <taxon>Eukaryota</taxon>
        <taxon>Metazoa</taxon>
        <taxon>Ecdysozoa</taxon>
        <taxon>Arthropoda</taxon>
        <taxon>Hexapoda</taxon>
        <taxon>Insecta</taxon>
        <taxon>Pterygota</taxon>
        <taxon>Palaeoptera</taxon>
        <taxon>Ephemeroptera</taxon>
        <taxon>Pisciforma</taxon>
        <taxon>Baetidae</taxon>
        <taxon>Cloeon</taxon>
    </lineage>
</organism>
<reference evidence="2 3" key="1">
    <citation type="submission" date="2020-04" db="EMBL/GenBank/DDBJ databases">
        <authorList>
            <person name="Alioto T."/>
            <person name="Alioto T."/>
            <person name="Gomez Garrido J."/>
        </authorList>
    </citation>
    <scope>NUCLEOTIDE SEQUENCE [LARGE SCALE GENOMIC DNA]</scope>
</reference>
<dbReference type="EMBL" id="CADEPI010000151">
    <property type="protein sequence ID" value="CAB3377799.1"/>
    <property type="molecule type" value="Genomic_DNA"/>
</dbReference>
<sequence>MTSTFFSCFASQKSNSGQGVRRSGGKEMLKMKLMPLAAIILLMVILRTNFVQADGIDNKVCSITEDGDGKSFVYLSSILSAGKYQRYSSPKKEAKWRVKPVKVAGKTYYELKNENRDRYMAGHNNKGIYGSQKPYSKSDDESTLWEIKPADTGVAVTIKNFNHGYMALPQGGGSYLRLTSGPVNKWNLKWRWKQWRQEMLKMKGMPLAAIILLMVILRTNCVQASGIENKECSITEDGDGKSFVYLNWLLLVVKYQRYSSPDDEAKWRVKPVKMGGKTYYELKNVERNKYMAGHKNKALYGTEDPYSQSDDESTLWEINPAETGVAVTIKNYKHKYFLRLPEGSSSYMRLSKQSVNKWNFKCD</sequence>
<dbReference type="Proteomes" id="UP000494165">
    <property type="component" value="Unassembled WGS sequence"/>
</dbReference>
<dbReference type="Pfam" id="PF14200">
    <property type="entry name" value="RicinB_lectin_2"/>
    <property type="match status" value="2"/>
</dbReference>
<feature type="domain" description="Ricin B lectin" evidence="1">
    <location>
        <begin position="265"/>
        <end position="345"/>
    </location>
</feature>
<feature type="domain" description="Ricin B lectin" evidence="1">
    <location>
        <begin position="94"/>
        <end position="169"/>
    </location>
</feature>
<dbReference type="InterPro" id="IPR000772">
    <property type="entry name" value="Ricin_B_lectin"/>
</dbReference>
<name>A0A8S1DBK3_9INSE</name>
<dbReference type="Gene3D" id="2.80.10.50">
    <property type="match status" value="2"/>
</dbReference>
<evidence type="ECO:0000259" key="1">
    <source>
        <dbReference type="Pfam" id="PF14200"/>
    </source>
</evidence>
<comment type="caution">
    <text evidence="2">The sequence shown here is derived from an EMBL/GenBank/DDBJ whole genome shotgun (WGS) entry which is preliminary data.</text>
</comment>
<accession>A0A8S1DBK3</accession>
<evidence type="ECO:0000313" key="2">
    <source>
        <dbReference type="EMBL" id="CAB3377799.1"/>
    </source>
</evidence>